<keyword evidence="4" id="KW-1185">Reference proteome</keyword>
<evidence type="ECO:0000256" key="1">
    <source>
        <dbReference type="SAM" id="Phobius"/>
    </source>
</evidence>
<proteinExistence type="predicted"/>
<sequence>MGTFSVGARRRAAPVRSWRDHSIGEVFDPRRNALNLVRLGLALLVLVAHSFTLSGNGYGFTFNGDHLGTWAVFCFFCLSGYLITGSRVRTRFMEYLSHRIGRIYPGFLVSLIVVTFGFAPIAYLKENGSLNGFLTTAPQPLHALVSNLGLSMREWGVAGTLADNPYPLAWNGSLWSLYYEFLCYLSIGALLSIALLRRRPQLLLPLFGLSVLAVAHTSTTLGYFGGNGEVARLVPLLPFFLGGAVVYAFQDVIPLTWWSAIPAFAGFVALVRLDGVWGPGAAAPLLTLALLWLGKVLPCPGLLRRHDISFGTYVYAFPSQQLVAALGGTAWGPYVHAALALPSTLALATASWLLIERPAMNAARGRHRPAAEPEPAPIGVPSATGARAEILA</sequence>
<dbReference type="RefSeq" id="WP_367919999.1">
    <property type="nucleotide sequence ID" value="NZ_BAABAC010000025.1"/>
</dbReference>
<dbReference type="EC" id="2.3.-.-" evidence="3"/>
<feature type="domain" description="Acyltransferase 3" evidence="2">
    <location>
        <begin position="32"/>
        <end position="350"/>
    </location>
</feature>
<feature type="transmembrane region" description="Helical" evidence="1">
    <location>
        <begin position="103"/>
        <end position="124"/>
    </location>
</feature>
<feature type="transmembrane region" description="Helical" evidence="1">
    <location>
        <begin position="334"/>
        <end position="355"/>
    </location>
</feature>
<dbReference type="Proteomes" id="UP001597229">
    <property type="component" value="Unassembled WGS sequence"/>
</dbReference>
<feature type="transmembrane region" description="Helical" evidence="1">
    <location>
        <begin position="230"/>
        <end position="248"/>
    </location>
</feature>
<organism evidence="3 4">
    <name type="scientific">Nocardioides ginsengisoli</name>
    <dbReference type="NCBI Taxonomy" id="363868"/>
    <lineage>
        <taxon>Bacteria</taxon>
        <taxon>Bacillati</taxon>
        <taxon>Actinomycetota</taxon>
        <taxon>Actinomycetes</taxon>
        <taxon>Propionibacteriales</taxon>
        <taxon>Nocardioidaceae</taxon>
        <taxon>Nocardioides</taxon>
    </lineage>
</organism>
<accession>A0ABW3VU68</accession>
<keyword evidence="3" id="KW-0012">Acyltransferase</keyword>
<name>A0ABW3VU68_9ACTN</name>
<keyword evidence="1" id="KW-0812">Transmembrane</keyword>
<evidence type="ECO:0000313" key="3">
    <source>
        <dbReference type="EMBL" id="MFD1246616.1"/>
    </source>
</evidence>
<keyword evidence="1" id="KW-0472">Membrane</keyword>
<evidence type="ECO:0000259" key="2">
    <source>
        <dbReference type="Pfam" id="PF01757"/>
    </source>
</evidence>
<evidence type="ECO:0000313" key="4">
    <source>
        <dbReference type="Proteomes" id="UP001597229"/>
    </source>
</evidence>
<keyword evidence="1" id="KW-1133">Transmembrane helix</keyword>
<comment type="caution">
    <text evidence="3">The sequence shown here is derived from an EMBL/GenBank/DDBJ whole genome shotgun (WGS) entry which is preliminary data.</text>
</comment>
<protein>
    <submittedName>
        <fullName evidence="3">Acyltransferase family protein</fullName>
        <ecNumber evidence="3">2.3.-.-</ecNumber>
    </submittedName>
</protein>
<feature type="transmembrane region" description="Helical" evidence="1">
    <location>
        <begin position="279"/>
        <end position="298"/>
    </location>
</feature>
<feature type="transmembrane region" description="Helical" evidence="1">
    <location>
        <begin position="255"/>
        <end position="273"/>
    </location>
</feature>
<gene>
    <name evidence="3" type="ORF">ACFQ3F_02325</name>
</gene>
<dbReference type="Pfam" id="PF01757">
    <property type="entry name" value="Acyl_transf_3"/>
    <property type="match status" value="1"/>
</dbReference>
<reference evidence="4" key="1">
    <citation type="journal article" date="2019" name="Int. J. Syst. Evol. Microbiol.">
        <title>The Global Catalogue of Microorganisms (GCM) 10K type strain sequencing project: providing services to taxonomists for standard genome sequencing and annotation.</title>
        <authorList>
            <consortium name="The Broad Institute Genomics Platform"/>
            <consortium name="The Broad Institute Genome Sequencing Center for Infectious Disease"/>
            <person name="Wu L."/>
            <person name="Ma J."/>
        </authorList>
    </citation>
    <scope>NUCLEOTIDE SEQUENCE [LARGE SCALE GENOMIC DNA]</scope>
    <source>
        <strain evidence="4">CCUG 52478</strain>
    </source>
</reference>
<keyword evidence="3" id="KW-0808">Transferase</keyword>
<feature type="transmembrane region" description="Helical" evidence="1">
    <location>
        <begin position="36"/>
        <end position="55"/>
    </location>
</feature>
<dbReference type="InterPro" id="IPR002656">
    <property type="entry name" value="Acyl_transf_3_dom"/>
</dbReference>
<feature type="transmembrane region" description="Helical" evidence="1">
    <location>
        <begin position="67"/>
        <end position="83"/>
    </location>
</feature>
<feature type="transmembrane region" description="Helical" evidence="1">
    <location>
        <begin position="177"/>
        <end position="196"/>
    </location>
</feature>
<dbReference type="GO" id="GO:0016746">
    <property type="term" value="F:acyltransferase activity"/>
    <property type="evidence" value="ECO:0007669"/>
    <property type="project" value="UniProtKB-KW"/>
</dbReference>
<dbReference type="EMBL" id="JBHTLX010000004">
    <property type="protein sequence ID" value="MFD1246616.1"/>
    <property type="molecule type" value="Genomic_DNA"/>
</dbReference>
<feature type="transmembrane region" description="Helical" evidence="1">
    <location>
        <begin position="203"/>
        <end position="224"/>
    </location>
</feature>
<feature type="transmembrane region" description="Helical" evidence="1">
    <location>
        <begin position="310"/>
        <end position="328"/>
    </location>
</feature>